<dbReference type="EMBL" id="CP144699">
    <property type="protein sequence ID" value="WVZ20735.1"/>
    <property type="molecule type" value="Genomic_DNA"/>
</dbReference>
<reference evidence="2 3" key="1">
    <citation type="journal article" date="2023" name="Life. Sci Alliance">
        <title>Evolutionary insights into 3D genome organization and epigenetic landscape of Vigna mungo.</title>
        <authorList>
            <person name="Junaid A."/>
            <person name="Singh B."/>
            <person name="Bhatia S."/>
        </authorList>
    </citation>
    <scope>NUCLEOTIDE SEQUENCE [LARGE SCALE GENOMIC DNA]</scope>
    <source>
        <strain evidence="2">Urdbean</strain>
    </source>
</reference>
<name>A0AAQ3P330_VIGMU</name>
<protein>
    <submittedName>
        <fullName evidence="2">Uncharacterized protein</fullName>
    </submittedName>
</protein>
<keyword evidence="1" id="KW-0472">Membrane</keyword>
<feature type="transmembrane region" description="Helical" evidence="1">
    <location>
        <begin position="63"/>
        <end position="82"/>
    </location>
</feature>
<evidence type="ECO:0000313" key="3">
    <source>
        <dbReference type="Proteomes" id="UP001374535"/>
    </source>
</evidence>
<keyword evidence="1" id="KW-0812">Transmembrane</keyword>
<evidence type="ECO:0000313" key="2">
    <source>
        <dbReference type="EMBL" id="WVZ20735.1"/>
    </source>
</evidence>
<proteinExistence type="predicted"/>
<sequence length="129" mass="15255">MLSEFTLIRHTLDFDFHISLQICMYIIIHIITNIDINKPLQPVNISMTTATLRRGIPTSDFHICFNFIMFCTFVFTMTTSFLNLQFSINITHLFQHTSCCLFNSMALFLHNNLNLYLFTHLFFFTTHLF</sequence>
<gene>
    <name evidence="2" type="ORF">V8G54_008057</name>
</gene>
<feature type="non-terminal residue" evidence="2">
    <location>
        <position position="1"/>
    </location>
</feature>
<dbReference type="AlphaFoldDB" id="A0AAQ3P330"/>
<accession>A0AAQ3P330</accession>
<keyword evidence="3" id="KW-1185">Reference proteome</keyword>
<organism evidence="2 3">
    <name type="scientific">Vigna mungo</name>
    <name type="common">Black gram</name>
    <name type="synonym">Phaseolus mungo</name>
    <dbReference type="NCBI Taxonomy" id="3915"/>
    <lineage>
        <taxon>Eukaryota</taxon>
        <taxon>Viridiplantae</taxon>
        <taxon>Streptophyta</taxon>
        <taxon>Embryophyta</taxon>
        <taxon>Tracheophyta</taxon>
        <taxon>Spermatophyta</taxon>
        <taxon>Magnoliopsida</taxon>
        <taxon>eudicotyledons</taxon>
        <taxon>Gunneridae</taxon>
        <taxon>Pentapetalae</taxon>
        <taxon>rosids</taxon>
        <taxon>fabids</taxon>
        <taxon>Fabales</taxon>
        <taxon>Fabaceae</taxon>
        <taxon>Papilionoideae</taxon>
        <taxon>50 kb inversion clade</taxon>
        <taxon>NPAAA clade</taxon>
        <taxon>indigoferoid/millettioid clade</taxon>
        <taxon>Phaseoleae</taxon>
        <taxon>Vigna</taxon>
    </lineage>
</organism>
<evidence type="ECO:0000256" key="1">
    <source>
        <dbReference type="SAM" id="Phobius"/>
    </source>
</evidence>
<dbReference type="Proteomes" id="UP001374535">
    <property type="component" value="Chromosome 2"/>
</dbReference>
<keyword evidence="1" id="KW-1133">Transmembrane helix</keyword>
<feature type="transmembrane region" description="Helical" evidence="1">
    <location>
        <begin position="102"/>
        <end position="124"/>
    </location>
</feature>